<dbReference type="eggNOG" id="COG2253">
    <property type="taxonomic scope" value="Bacteria"/>
</dbReference>
<reference evidence="1 2" key="1">
    <citation type="journal article" date="2014" name="Genome Announc.">
        <title>Draft genome sequences of six enterohepatic helicobacter species isolated from humans and one from rhesus macaques.</title>
        <authorList>
            <person name="Shen Z."/>
            <person name="Sheh A."/>
            <person name="Young S.K."/>
            <person name="Abouelliel A."/>
            <person name="Ward D.V."/>
            <person name="Earl A.M."/>
            <person name="Fox J.G."/>
        </authorList>
    </citation>
    <scope>NUCLEOTIDE SEQUENCE [LARGE SCALE GENOMIC DNA]</scope>
    <source>
        <strain evidence="1 2">MIT 99-5501</strain>
    </source>
</reference>
<evidence type="ECO:0000313" key="1">
    <source>
        <dbReference type="EMBL" id="ETD24994.1"/>
    </source>
</evidence>
<dbReference type="Gene3D" id="3.10.450.620">
    <property type="entry name" value="JHP933, nucleotidyltransferase-like core domain"/>
    <property type="match status" value="1"/>
</dbReference>
<evidence type="ECO:0000313" key="2">
    <source>
        <dbReference type="Proteomes" id="UP000018731"/>
    </source>
</evidence>
<protein>
    <recommendedName>
        <fullName evidence="3">Nucleotidyl transferase AbiEii/AbiGii toxin family protein</fullName>
    </recommendedName>
</protein>
<organism evidence="1 2">
    <name type="scientific">Helicobacter macacae MIT 99-5501</name>
    <dbReference type="NCBI Taxonomy" id="1357400"/>
    <lineage>
        <taxon>Bacteria</taxon>
        <taxon>Pseudomonadati</taxon>
        <taxon>Campylobacterota</taxon>
        <taxon>Epsilonproteobacteria</taxon>
        <taxon>Campylobacterales</taxon>
        <taxon>Helicobacteraceae</taxon>
        <taxon>Helicobacter</taxon>
    </lineage>
</organism>
<evidence type="ECO:0008006" key="3">
    <source>
        <dbReference type="Google" id="ProtNLM"/>
    </source>
</evidence>
<gene>
    <name evidence="1" type="ORF">HMPREF2086_00329</name>
</gene>
<name>V8CCC7_9HELI</name>
<dbReference type="PATRIC" id="fig|1357400.3.peg.448"/>
<dbReference type="HOGENOM" id="CLU_1238792_0_0_7"/>
<accession>V8CCC7</accession>
<dbReference type="AlphaFoldDB" id="V8CCC7"/>
<sequence length="223" mass="25746">MQEKDEKYIALYKTQDKILEIVARENLGLYLTGGTALQRFHFDTYRYSDDLDFFLLNNGDSNANAKEFGTFAQSLKNNAIDFKITTQSPYFMQVIINENNLKVDLVNDVVFHEDDFVKLDNGLIIDSIQNIFANKLETSISRNEARDLFDIYTMLKYTSVSVCKGFELLGKKTNIIPNDVINNIKQIELTKMATFKNVTFKNDSIRDDFVANFKDLINKRLTL</sequence>
<dbReference type="EMBL" id="AZJI01000001">
    <property type="protein sequence ID" value="ETD24994.1"/>
    <property type="molecule type" value="Genomic_DNA"/>
</dbReference>
<proteinExistence type="predicted"/>
<dbReference type="OrthoDB" id="9795626at2"/>
<dbReference type="STRING" id="1357400.HMPREF2086_00329"/>
<dbReference type="RefSeq" id="WP_023926996.1">
    <property type="nucleotide sequence ID" value="NZ_KI669454.1"/>
</dbReference>
<dbReference type="InterPro" id="IPR014942">
    <property type="entry name" value="AbiEii"/>
</dbReference>
<keyword evidence="2" id="KW-1185">Reference proteome</keyword>
<dbReference type="Pfam" id="PF08843">
    <property type="entry name" value="AbiEii"/>
    <property type="match status" value="1"/>
</dbReference>
<comment type="caution">
    <text evidence="1">The sequence shown here is derived from an EMBL/GenBank/DDBJ whole genome shotgun (WGS) entry which is preliminary data.</text>
</comment>
<dbReference type="Proteomes" id="UP000018731">
    <property type="component" value="Unassembled WGS sequence"/>
</dbReference>